<dbReference type="PANTHER" id="PTHR30625:SF11">
    <property type="entry name" value="MOTA_TOLQ_EXBB PROTON CHANNEL DOMAIN-CONTAINING PROTEIN"/>
    <property type="match status" value="1"/>
</dbReference>
<keyword evidence="6" id="KW-0653">Protein transport</keyword>
<name>G5GS41_9FIRM</name>
<keyword evidence="10" id="KW-1185">Reference proteome</keyword>
<evidence type="ECO:0000313" key="10">
    <source>
        <dbReference type="Proteomes" id="UP000004129"/>
    </source>
</evidence>
<evidence type="ECO:0000259" key="8">
    <source>
        <dbReference type="Pfam" id="PF01618"/>
    </source>
</evidence>
<gene>
    <name evidence="9" type="ORF">HMPREF9334_02073</name>
</gene>
<comment type="subcellular location">
    <subcellularLocation>
        <location evidence="1">Cell membrane</location>
        <topology evidence="1">Multi-pass membrane protein</topology>
    </subcellularLocation>
    <subcellularLocation>
        <location evidence="6">Membrane</location>
        <topology evidence="6">Multi-pass membrane protein</topology>
    </subcellularLocation>
</comment>
<comment type="similarity">
    <text evidence="6">Belongs to the exbB/tolQ family.</text>
</comment>
<reference evidence="9 10" key="1">
    <citation type="submission" date="2011-08" db="EMBL/GenBank/DDBJ databases">
        <title>The Genome Sequence of Selenomonas infelix ATCC 43532.</title>
        <authorList>
            <consortium name="The Broad Institute Genome Sequencing Platform"/>
            <person name="Earl A."/>
            <person name="Ward D."/>
            <person name="Feldgarden M."/>
            <person name="Gevers D."/>
            <person name="Izard J."/>
            <person name="Blanton J.M."/>
            <person name="Baranova O.V."/>
            <person name="Dewhirst F.E."/>
            <person name="Young S.K."/>
            <person name="Zeng Q."/>
            <person name="Gargeya S."/>
            <person name="Fitzgerald M."/>
            <person name="Haas B."/>
            <person name="Abouelleil A."/>
            <person name="Alvarado L."/>
            <person name="Arachchi H.M."/>
            <person name="Berlin A."/>
            <person name="Brown A."/>
            <person name="Chapman S.B."/>
            <person name="Chen Z."/>
            <person name="Dunbar C."/>
            <person name="Freedman E."/>
            <person name="Gearin G."/>
            <person name="Gellesch M."/>
            <person name="Goldberg J."/>
            <person name="Griggs A."/>
            <person name="Gujja S."/>
            <person name="Heiman D."/>
            <person name="Howarth C."/>
            <person name="Larson L."/>
            <person name="Lui A."/>
            <person name="MacDonald P.J.P."/>
            <person name="Montmayeur A."/>
            <person name="Murphy C."/>
            <person name="Neiman D."/>
            <person name="Pearson M."/>
            <person name="Priest M."/>
            <person name="Roberts A."/>
            <person name="Saif S."/>
            <person name="Shea T."/>
            <person name="Shenoy N."/>
            <person name="Sisk P."/>
            <person name="Stolte C."/>
            <person name="Sykes S."/>
            <person name="Wortman J."/>
            <person name="Nusbaum C."/>
            <person name="Birren B."/>
        </authorList>
    </citation>
    <scope>NUCLEOTIDE SEQUENCE [LARGE SCALE GENOMIC DNA]</scope>
    <source>
        <strain evidence="9 10">ATCC 43532</strain>
    </source>
</reference>
<dbReference type="InterPro" id="IPR002898">
    <property type="entry name" value="MotA_ExbB_proton_chnl"/>
</dbReference>
<dbReference type="PATRIC" id="fig|679201.3.peg.2091"/>
<dbReference type="GO" id="GO:0005886">
    <property type="term" value="C:plasma membrane"/>
    <property type="evidence" value="ECO:0007669"/>
    <property type="project" value="UniProtKB-SubCell"/>
</dbReference>
<evidence type="ECO:0000256" key="7">
    <source>
        <dbReference type="SAM" id="Phobius"/>
    </source>
</evidence>
<dbReference type="PANTHER" id="PTHR30625">
    <property type="entry name" value="PROTEIN TOLQ"/>
    <property type="match status" value="1"/>
</dbReference>
<keyword evidence="2" id="KW-1003">Cell membrane</keyword>
<keyword evidence="4 7" id="KW-1133">Transmembrane helix</keyword>
<dbReference type="Pfam" id="PF01618">
    <property type="entry name" value="MotA_ExbB"/>
    <property type="match status" value="1"/>
</dbReference>
<dbReference type="InterPro" id="IPR050790">
    <property type="entry name" value="ExbB/TolQ_transport"/>
</dbReference>
<dbReference type="GO" id="GO:0017038">
    <property type="term" value="P:protein import"/>
    <property type="evidence" value="ECO:0007669"/>
    <property type="project" value="TreeGrafter"/>
</dbReference>
<dbReference type="eggNOG" id="COG0811">
    <property type="taxonomic scope" value="Bacteria"/>
</dbReference>
<keyword evidence="5 7" id="KW-0472">Membrane</keyword>
<evidence type="ECO:0000256" key="4">
    <source>
        <dbReference type="ARBA" id="ARBA00022989"/>
    </source>
</evidence>
<evidence type="ECO:0000256" key="3">
    <source>
        <dbReference type="ARBA" id="ARBA00022692"/>
    </source>
</evidence>
<protein>
    <recommendedName>
        <fullName evidence="8">MotA/TolQ/ExbB proton channel domain-containing protein</fullName>
    </recommendedName>
</protein>
<sequence>MFLLTSAELFEKGGPVMYLLLLCSLTVAAIAIDRFLLYRRASQGARALEADVAAALRKKKLDEVAPAVKGKDNMVAHLIQSAVDARAAGEDVPMTLEAAYGDAAMLLRARLNYLSTIVTLAPLLGLLGTISGMIQSFSVFNLQAGQPMAITGGIGEALIATATGLLVAIFALVVHTYFAQRMDTMLTLLEKTMNTLLAGFAANDGGRSHAS</sequence>
<evidence type="ECO:0000256" key="2">
    <source>
        <dbReference type="ARBA" id="ARBA00022475"/>
    </source>
</evidence>
<feature type="domain" description="MotA/TolQ/ExbB proton channel" evidence="8">
    <location>
        <begin position="72"/>
        <end position="190"/>
    </location>
</feature>
<dbReference type="STRING" id="679201.HMPREF9334_02073"/>
<dbReference type="AlphaFoldDB" id="G5GS41"/>
<feature type="transmembrane region" description="Helical" evidence="7">
    <location>
        <begin position="157"/>
        <end position="178"/>
    </location>
</feature>
<accession>G5GS41</accession>
<dbReference type="EMBL" id="ACZM01000019">
    <property type="protein sequence ID" value="EHG18934.1"/>
    <property type="molecule type" value="Genomic_DNA"/>
</dbReference>
<evidence type="ECO:0000256" key="5">
    <source>
        <dbReference type="ARBA" id="ARBA00023136"/>
    </source>
</evidence>
<comment type="caution">
    <text evidence="9">The sequence shown here is derived from an EMBL/GenBank/DDBJ whole genome shotgun (WGS) entry which is preliminary data.</text>
</comment>
<dbReference type="Proteomes" id="UP000004129">
    <property type="component" value="Unassembled WGS sequence"/>
</dbReference>
<feature type="transmembrane region" description="Helical" evidence="7">
    <location>
        <begin position="113"/>
        <end position="137"/>
    </location>
</feature>
<proteinExistence type="inferred from homology"/>
<dbReference type="HOGENOM" id="CLU_053325_4_5_9"/>
<organism evidence="9 10">
    <name type="scientific">Selenomonas infelix ATCC 43532</name>
    <dbReference type="NCBI Taxonomy" id="679201"/>
    <lineage>
        <taxon>Bacteria</taxon>
        <taxon>Bacillati</taxon>
        <taxon>Bacillota</taxon>
        <taxon>Negativicutes</taxon>
        <taxon>Selenomonadales</taxon>
        <taxon>Selenomonadaceae</taxon>
        <taxon>Selenomonas</taxon>
    </lineage>
</organism>
<evidence type="ECO:0000256" key="6">
    <source>
        <dbReference type="RuleBase" id="RU004057"/>
    </source>
</evidence>
<evidence type="ECO:0000256" key="1">
    <source>
        <dbReference type="ARBA" id="ARBA00004651"/>
    </source>
</evidence>
<keyword evidence="6" id="KW-0813">Transport</keyword>
<evidence type="ECO:0000313" key="9">
    <source>
        <dbReference type="EMBL" id="EHG18934.1"/>
    </source>
</evidence>
<keyword evidence="3 7" id="KW-0812">Transmembrane</keyword>
<feature type="transmembrane region" description="Helical" evidence="7">
    <location>
        <begin position="16"/>
        <end position="37"/>
    </location>
</feature>